<dbReference type="InterPro" id="IPR015889">
    <property type="entry name" value="Intradiol_dOase_core"/>
</dbReference>
<feature type="chain" id="PRO_5004834126" description="Intradiol ring-cleavage dioxygenases domain-containing protein" evidence="2">
    <location>
        <begin position="19"/>
        <end position="378"/>
    </location>
</feature>
<dbReference type="EMBL" id="KI912113">
    <property type="protein sequence ID" value="ETS80073.1"/>
    <property type="molecule type" value="Genomic_DNA"/>
</dbReference>
<dbReference type="Pfam" id="PF00775">
    <property type="entry name" value="Dioxygenase_C"/>
    <property type="match status" value="1"/>
</dbReference>
<dbReference type="HOGENOM" id="CLU_027719_0_0_1"/>
<accession>W3X1R0</accession>
<keyword evidence="5" id="KW-1185">Reference proteome</keyword>
<dbReference type="InParanoid" id="W3X1R0"/>
<name>W3X1R0_PESFW</name>
<dbReference type="PANTHER" id="PTHR34315:SF2">
    <property type="entry name" value="ANCHORED DIOXYGENASE, PUTATIVE (AFU_ORTHOLOGUE AFUA_3G01800)-RELATED"/>
    <property type="match status" value="1"/>
</dbReference>
<proteinExistence type="predicted"/>
<dbReference type="PANTHER" id="PTHR34315">
    <property type="match status" value="1"/>
</dbReference>
<protein>
    <recommendedName>
        <fullName evidence="3">Intradiol ring-cleavage dioxygenases domain-containing protein</fullName>
    </recommendedName>
</protein>
<evidence type="ECO:0000259" key="3">
    <source>
        <dbReference type="Pfam" id="PF00775"/>
    </source>
</evidence>
<dbReference type="OMA" id="PYYVWGE"/>
<evidence type="ECO:0000256" key="2">
    <source>
        <dbReference type="SAM" id="SignalP"/>
    </source>
</evidence>
<dbReference type="GO" id="GO:0016702">
    <property type="term" value="F:oxidoreductase activity, acting on single donors with incorporation of molecular oxygen, incorporation of two atoms of oxygen"/>
    <property type="evidence" value="ECO:0007669"/>
    <property type="project" value="InterPro"/>
</dbReference>
<organism evidence="4 5">
    <name type="scientific">Pestalotiopsis fici (strain W106-1 / CGMCC3.15140)</name>
    <dbReference type="NCBI Taxonomy" id="1229662"/>
    <lineage>
        <taxon>Eukaryota</taxon>
        <taxon>Fungi</taxon>
        <taxon>Dikarya</taxon>
        <taxon>Ascomycota</taxon>
        <taxon>Pezizomycotina</taxon>
        <taxon>Sordariomycetes</taxon>
        <taxon>Xylariomycetidae</taxon>
        <taxon>Amphisphaeriales</taxon>
        <taxon>Sporocadaceae</taxon>
        <taxon>Pestalotiopsis</taxon>
    </lineage>
</organism>
<sequence>MVAFSKVAVAAFAGLVAAHPGEKHDAHKLKREISARDNYARAQALQARSIQRRAKKVENLRQKRGITGAARKDKRDLADLQAWEAINHNQTGVYNYDSSTSPEDIFGANTSCILAPEVTDGPYYVVGEYLRSDVKESLYSEGVDTYLEVQYIDVTTCEPIKNVAVDIWNANATGVYSGIYTDGNYAADGLNSTYLRGVQLTDADGIVAFETIFPGHYDGRAVHTHLLAHTNASVQCNGTVSSWDAKVAHIGQLFWDDALRAEVEATYPYTENTQALTTNDDDMWSIVQADETYDPLPQYIYLGPSIEDGLFAWIQIGINGSADYTDDDYYSIAAYLDENGGHAESSSMGGDAGGDAGAGNGTAPSGTFSGTAPTGTAV</sequence>
<dbReference type="Gene3D" id="2.60.130.10">
    <property type="entry name" value="Aromatic compound dioxygenase"/>
    <property type="match status" value="1"/>
</dbReference>
<dbReference type="GeneID" id="19272615"/>
<evidence type="ECO:0000313" key="4">
    <source>
        <dbReference type="EMBL" id="ETS80073.1"/>
    </source>
</evidence>
<dbReference type="CDD" id="cd03457">
    <property type="entry name" value="intradiol_dioxygenase_like"/>
    <property type="match status" value="1"/>
</dbReference>
<keyword evidence="2" id="KW-0732">Signal</keyword>
<feature type="signal peptide" evidence="2">
    <location>
        <begin position="1"/>
        <end position="18"/>
    </location>
</feature>
<dbReference type="Proteomes" id="UP000030651">
    <property type="component" value="Unassembled WGS sequence"/>
</dbReference>
<evidence type="ECO:0000313" key="5">
    <source>
        <dbReference type="Proteomes" id="UP000030651"/>
    </source>
</evidence>
<dbReference type="InterPro" id="IPR000627">
    <property type="entry name" value="Intradiol_dOase_C"/>
</dbReference>
<reference evidence="5" key="1">
    <citation type="journal article" date="2015" name="BMC Genomics">
        <title>Genomic and transcriptomic analysis of the endophytic fungus Pestalotiopsis fici reveals its lifestyle and high potential for synthesis of natural products.</title>
        <authorList>
            <person name="Wang X."/>
            <person name="Zhang X."/>
            <person name="Liu L."/>
            <person name="Xiang M."/>
            <person name="Wang W."/>
            <person name="Sun X."/>
            <person name="Che Y."/>
            <person name="Guo L."/>
            <person name="Liu G."/>
            <person name="Guo L."/>
            <person name="Wang C."/>
            <person name="Yin W.B."/>
            <person name="Stadler M."/>
            <person name="Zhang X."/>
            <person name="Liu X."/>
        </authorList>
    </citation>
    <scope>NUCLEOTIDE SEQUENCE [LARGE SCALE GENOMIC DNA]</scope>
    <source>
        <strain evidence="5">W106-1 / CGMCC3.15140</strain>
    </source>
</reference>
<feature type="compositionally biased region" description="Gly residues" evidence="1">
    <location>
        <begin position="350"/>
        <end position="360"/>
    </location>
</feature>
<dbReference type="AlphaFoldDB" id="W3X1R0"/>
<gene>
    <name evidence="4" type="ORF">PFICI_07602</name>
</gene>
<dbReference type="OrthoDB" id="121380at2759"/>
<dbReference type="eggNOG" id="ENOG502QW1S">
    <property type="taxonomic scope" value="Eukaryota"/>
</dbReference>
<dbReference type="RefSeq" id="XP_007834374.1">
    <property type="nucleotide sequence ID" value="XM_007836183.1"/>
</dbReference>
<feature type="compositionally biased region" description="Polar residues" evidence="1">
    <location>
        <begin position="362"/>
        <end position="378"/>
    </location>
</feature>
<evidence type="ECO:0000256" key="1">
    <source>
        <dbReference type="SAM" id="MobiDB-lite"/>
    </source>
</evidence>
<feature type="region of interest" description="Disordered" evidence="1">
    <location>
        <begin position="343"/>
        <end position="378"/>
    </location>
</feature>
<feature type="domain" description="Intradiol ring-cleavage dioxygenases" evidence="3">
    <location>
        <begin position="141"/>
        <end position="221"/>
    </location>
</feature>
<dbReference type="KEGG" id="pfy:PFICI_07602"/>
<dbReference type="GO" id="GO:0008199">
    <property type="term" value="F:ferric iron binding"/>
    <property type="evidence" value="ECO:0007669"/>
    <property type="project" value="InterPro"/>
</dbReference>
<dbReference type="SUPFAM" id="SSF49482">
    <property type="entry name" value="Aromatic compound dioxygenase"/>
    <property type="match status" value="1"/>
</dbReference>